<comment type="caution">
    <text evidence="1">The sequence shown here is derived from an EMBL/GenBank/DDBJ whole genome shotgun (WGS) entry which is preliminary data.</text>
</comment>
<dbReference type="RefSeq" id="WP_169300371.1">
    <property type="nucleotide sequence ID" value="NZ_JABBNI010000066.1"/>
</dbReference>
<dbReference type="AlphaFoldDB" id="A0A7Y0ELQ3"/>
<proteinExistence type="predicted"/>
<dbReference type="Proteomes" id="UP000537131">
    <property type="component" value="Unassembled WGS sequence"/>
</dbReference>
<evidence type="ECO:0000313" key="2">
    <source>
        <dbReference type="Proteomes" id="UP000537131"/>
    </source>
</evidence>
<organism evidence="1 2">
    <name type="scientific">Clostridium muellerianum</name>
    <dbReference type="NCBI Taxonomy" id="2716538"/>
    <lineage>
        <taxon>Bacteria</taxon>
        <taxon>Bacillati</taxon>
        <taxon>Bacillota</taxon>
        <taxon>Clostridia</taxon>
        <taxon>Eubacteriales</taxon>
        <taxon>Clostridiaceae</taxon>
        <taxon>Clostridium</taxon>
    </lineage>
</organism>
<gene>
    <name evidence="1" type="ORF">HBE96_24715</name>
</gene>
<dbReference type="EMBL" id="JABBNI010000066">
    <property type="protein sequence ID" value="NMM65784.1"/>
    <property type="molecule type" value="Genomic_DNA"/>
</dbReference>
<evidence type="ECO:0000313" key="1">
    <source>
        <dbReference type="EMBL" id="NMM65784.1"/>
    </source>
</evidence>
<keyword evidence="2" id="KW-1185">Reference proteome</keyword>
<protein>
    <submittedName>
        <fullName evidence="1">Uncharacterized protein</fullName>
    </submittedName>
</protein>
<accession>A0A7Y0ELQ3</accession>
<sequence length="117" mass="13124">MKKKIIIFILLVSVIILTCHILDPNLNFYSGKYTCQNSTNQTLVLKSNNLFVLHTTLGKTENSITGKYTISNNHINLLFNDKNLSAMAFNLSSGQVYGSVIIFSNPNNSSYIKFKKS</sequence>
<name>A0A7Y0ELQ3_9CLOT</name>
<reference evidence="1 2" key="1">
    <citation type="submission" date="2020-06" db="EMBL/GenBank/DDBJ databases">
        <title>Complete Genome Sequence of Clostridium muelleri sp. nov. P21T, an Acid-Alcohol Producing Acetogen Isolated from Old Hay.</title>
        <authorList>
            <person name="Duncan K.E."/>
            <person name="Tanner R.S."/>
        </authorList>
    </citation>
    <scope>NUCLEOTIDE SEQUENCE [LARGE SCALE GENOMIC DNA]</scope>
    <source>
        <strain evidence="1 2">P21</strain>
    </source>
</reference>